<organism evidence="3 4">
    <name type="scientific">Maritimibacter alkaliphilus HTCC2654</name>
    <dbReference type="NCBI Taxonomy" id="314271"/>
    <lineage>
        <taxon>Bacteria</taxon>
        <taxon>Pseudomonadati</taxon>
        <taxon>Pseudomonadota</taxon>
        <taxon>Alphaproteobacteria</taxon>
        <taxon>Rhodobacterales</taxon>
        <taxon>Roseobacteraceae</taxon>
        <taxon>Maritimibacter</taxon>
    </lineage>
</organism>
<dbReference type="AlphaFoldDB" id="A3VMW3"/>
<dbReference type="HOGENOM" id="CLU_849414_0_0_5"/>
<dbReference type="Proteomes" id="UP000002931">
    <property type="component" value="Unassembled WGS sequence"/>
</dbReference>
<dbReference type="STRING" id="314271.RB2654_21193"/>
<keyword evidence="4" id="KW-1185">Reference proteome</keyword>
<feature type="domain" description="HTH-like" evidence="2">
    <location>
        <begin position="5"/>
        <end position="43"/>
    </location>
</feature>
<feature type="region of interest" description="Disordered" evidence="1">
    <location>
        <begin position="299"/>
        <end position="327"/>
    </location>
</feature>
<evidence type="ECO:0000259" key="2">
    <source>
        <dbReference type="Pfam" id="PF13276"/>
    </source>
</evidence>
<reference evidence="3 4" key="1">
    <citation type="journal article" date="2010" name="J. Bacteriol.">
        <title>Genome sequences of Pelagibaca bermudensis HTCC2601T and Maritimibacter alkaliphilus HTCC2654T, the type strains of two marine Roseobacter genera.</title>
        <authorList>
            <person name="Thrash J.C."/>
            <person name="Cho J.C."/>
            <person name="Ferriera S."/>
            <person name="Johnson J."/>
            <person name="Vergin K.L."/>
            <person name="Giovannoni S.J."/>
        </authorList>
    </citation>
    <scope>NUCLEOTIDE SEQUENCE [LARGE SCALE GENOMIC DNA]</scope>
    <source>
        <strain evidence="3 4">HTCC2654</strain>
    </source>
</reference>
<feature type="compositionally biased region" description="Polar residues" evidence="1">
    <location>
        <begin position="303"/>
        <end position="321"/>
    </location>
</feature>
<name>A3VMW3_9RHOB</name>
<comment type="caution">
    <text evidence="3">The sequence shown here is derived from an EMBL/GenBank/DDBJ whole genome shotgun (WGS) entry which is preliminary data.</text>
</comment>
<evidence type="ECO:0000256" key="1">
    <source>
        <dbReference type="SAM" id="MobiDB-lite"/>
    </source>
</evidence>
<evidence type="ECO:0000313" key="3">
    <source>
        <dbReference type="EMBL" id="EAQ10401.1"/>
    </source>
</evidence>
<gene>
    <name evidence="3" type="ORF">RB2654_21193</name>
</gene>
<proteinExistence type="predicted"/>
<dbReference type="PANTHER" id="PTHR47515">
    <property type="entry name" value="LOW CALCIUM RESPONSE LOCUS PROTEIN T"/>
    <property type="match status" value="1"/>
</dbReference>
<accession>A3VMW3</accession>
<dbReference type="EMBL" id="AAMT01000042">
    <property type="protein sequence ID" value="EAQ10401.1"/>
    <property type="molecule type" value="Genomic_DNA"/>
</dbReference>
<dbReference type="eggNOG" id="COG2801">
    <property type="taxonomic scope" value="Bacteria"/>
</dbReference>
<sequence length="327" mass="36898">MSGERRRFGYRRLHILLKREGWTVNWKKLYRSYREEGLTVRKRGGRKRAIGTRAPMAIPQGPNQHWSLDFVSDTLSDGRRFRILCVIIRHCRSDQWRDKAHLQPGVPSHRDRHFAVRRPRRPRTRPDRGTQGSSLHGGQRQRDGTDVERHLWLAGRPASRVALHRPRQTLAERLRRELQRMPEGRVSSVIGACSSSVIGFGSVVGSCFCPRSARPRARRMLAVEGEADHAKRRACVIARRSSTRHSCGLRLIPVPDGTLAKALDELAPGLRDQIMQRLPSGKGRRRATCDALRRRVCAPPRSSPFSDCSALRSSSPRLGSTSIGGSG</sequence>
<feature type="region of interest" description="Disordered" evidence="1">
    <location>
        <begin position="101"/>
        <end position="145"/>
    </location>
</feature>
<evidence type="ECO:0000313" key="4">
    <source>
        <dbReference type="Proteomes" id="UP000002931"/>
    </source>
</evidence>
<feature type="compositionally biased region" description="Basic residues" evidence="1">
    <location>
        <begin position="110"/>
        <end position="123"/>
    </location>
</feature>
<dbReference type="PANTHER" id="PTHR47515:SF1">
    <property type="entry name" value="BLR2054 PROTEIN"/>
    <property type="match status" value="1"/>
</dbReference>
<dbReference type="Pfam" id="PF13276">
    <property type="entry name" value="HTH_21"/>
    <property type="match status" value="1"/>
</dbReference>
<dbReference type="InterPro" id="IPR025948">
    <property type="entry name" value="HTH-like_dom"/>
</dbReference>
<protein>
    <submittedName>
        <fullName evidence="3">Integrase, catalytic domain</fullName>
    </submittedName>
</protein>